<evidence type="ECO:0000256" key="1">
    <source>
        <dbReference type="SAM" id="MobiDB-lite"/>
    </source>
</evidence>
<dbReference type="OrthoDB" id="8957254at2759"/>
<accession>A0A553RA84</accession>
<keyword evidence="2" id="KW-0472">Membrane</keyword>
<dbReference type="GO" id="GO:0005886">
    <property type="term" value="C:plasma membrane"/>
    <property type="evidence" value="ECO:0007669"/>
    <property type="project" value="InterPro"/>
</dbReference>
<evidence type="ECO:0000256" key="2">
    <source>
        <dbReference type="SAM" id="Phobius"/>
    </source>
</evidence>
<dbReference type="GO" id="GO:0019911">
    <property type="term" value="F:structural constituent of myelin sheath"/>
    <property type="evidence" value="ECO:0007669"/>
    <property type="project" value="InterPro"/>
</dbReference>
<dbReference type="PANTHER" id="PTHR35974:SF1">
    <property type="entry name" value="NONCOMPACT MYELIN-ASSOCIATED PROTEIN"/>
    <property type="match status" value="1"/>
</dbReference>
<dbReference type="PANTHER" id="PTHR35974">
    <property type="entry name" value="NONCOMPACT MYELIN-ASSOCIATED PROTEIN"/>
    <property type="match status" value="1"/>
</dbReference>
<evidence type="ECO:0000313" key="4">
    <source>
        <dbReference type="Proteomes" id="UP000316079"/>
    </source>
</evidence>
<sequence>MFKDPASDGHIPATGGDEWAIVTNLKMQSATTALVNQTTIQATTGVTKSKEQILTQSSGAMIAVIVIGIIIILTFLLIVLKTYNRRTHAKRMLAGGSSKPRKKVSSATTNTNMAMSNVAAGSVSGSFVHSTTSSENGFRIPRVELPGNGEHLSTNSGSTIVTIHDVSSIENT</sequence>
<dbReference type="GO" id="GO:0033270">
    <property type="term" value="C:paranode region of axon"/>
    <property type="evidence" value="ECO:0007669"/>
    <property type="project" value="InterPro"/>
</dbReference>
<feature type="transmembrane region" description="Helical" evidence="2">
    <location>
        <begin position="60"/>
        <end position="83"/>
    </location>
</feature>
<reference evidence="3 4" key="1">
    <citation type="journal article" date="2019" name="Sci. Data">
        <title>Hybrid genome assembly and annotation of Danionella translucida.</title>
        <authorList>
            <person name="Kadobianskyi M."/>
            <person name="Schulze L."/>
            <person name="Schuelke M."/>
            <person name="Judkewitz B."/>
        </authorList>
    </citation>
    <scope>NUCLEOTIDE SEQUENCE [LARGE SCALE GENOMIC DNA]</scope>
    <source>
        <strain evidence="3 4">Bolton</strain>
    </source>
</reference>
<dbReference type="EMBL" id="SRMA01025105">
    <property type="protein sequence ID" value="TRY99102.1"/>
    <property type="molecule type" value="Genomic_DNA"/>
</dbReference>
<dbReference type="STRING" id="623744.A0A553RA84"/>
<evidence type="ECO:0000313" key="3">
    <source>
        <dbReference type="EMBL" id="TRY99102.1"/>
    </source>
</evidence>
<dbReference type="GO" id="GO:0031641">
    <property type="term" value="P:regulation of myelination"/>
    <property type="evidence" value="ECO:0007669"/>
    <property type="project" value="InterPro"/>
</dbReference>
<name>A0A553RA84_9TELE</name>
<gene>
    <name evidence="3" type="ORF">DNTS_021537</name>
</gene>
<dbReference type="AlphaFoldDB" id="A0A553RA84"/>
<keyword evidence="4" id="KW-1185">Reference proteome</keyword>
<organism evidence="3 4">
    <name type="scientific">Danionella cerebrum</name>
    <dbReference type="NCBI Taxonomy" id="2873325"/>
    <lineage>
        <taxon>Eukaryota</taxon>
        <taxon>Metazoa</taxon>
        <taxon>Chordata</taxon>
        <taxon>Craniata</taxon>
        <taxon>Vertebrata</taxon>
        <taxon>Euteleostomi</taxon>
        <taxon>Actinopterygii</taxon>
        <taxon>Neopterygii</taxon>
        <taxon>Teleostei</taxon>
        <taxon>Ostariophysi</taxon>
        <taxon>Cypriniformes</taxon>
        <taxon>Danionidae</taxon>
        <taxon>Danioninae</taxon>
        <taxon>Danionella</taxon>
    </lineage>
</organism>
<keyword evidence="2" id="KW-1133">Transmembrane helix</keyword>
<feature type="region of interest" description="Disordered" evidence="1">
    <location>
        <begin position="132"/>
        <end position="156"/>
    </location>
</feature>
<keyword evidence="2" id="KW-0812">Transmembrane</keyword>
<dbReference type="Proteomes" id="UP000316079">
    <property type="component" value="Unassembled WGS sequence"/>
</dbReference>
<comment type="caution">
    <text evidence="3">The sequence shown here is derived from an EMBL/GenBank/DDBJ whole genome shotgun (WGS) entry which is preliminary data.</text>
</comment>
<dbReference type="GO" id="GO:0043220">
    <property type="term" value="C:Schmidt-Lanterman incisure"/>
    <property type="evidence" value="ECO:0007669"/>
    <property type="project" value="InterPro"/>
</dbReference>
<protein>
    <submittedName>
        <fullName evidence="3">Uncharacterized protein</fullName>
    </submittedName>
</protein>
<proteinExistence type="predicted"/>
<dbReference type="InterPro" id="IPR038940">
    <property type="entry name" value="NCMAP"/>
</dbReference>